<dbReference type="Proteomes" id="UP000509761">
    <property type="component" value="Chromosome"/>
</dbReference>
<organism evidence="1 2">
    <name type="scientific">Vreelandella titanicae</name>
    <dbReference type="NCBI Taxonomy" id="664683"/>
    <lineage>
        <taxon>Bacteria</taxon>
        <taxon>Pseudomonadati</taxon>
        <taxon>Pseudomonadota</taxon>
        <taxon>Gammaproteobacteria</taxon>
        <taxon>Oceanospirillales</taxon>
        <taxon>Halomonadaceae</taxon>
        <taxon>Vreelandella</taxon>
    </lineage>
</organism>
<evidence type="ECO:0000313" key="2">
    <source>
        <dbReference type="Proteomes" id="UP000509761"/>
    </source>
</evidence>
<gene>
    <name evidence="1" type="ORF">FX987_02001</name>
</gene>
<accession>A0AAP9NLG7</accession>
<protein>
    <submittedName>
        <fullName evidence="1">Uncharacterized protein</fullName>
    </submittedName>
</protein>
<keyword evidence="2" id="KW-1185">Reference proteome</keyword>
<reference evidence="1 2" key="1">
    <citation type="submission" date="2019-12" db="EMBL/GenBank/DDBJ databases">
        <title>Genome sequencing and assembly of endphytes of Porphyra tenera.</title>
        <authorList>
            <person name="Park J.M."/>
            <person name="Shin R."/>
            <person name="Jo S.H."/>
        </authorList>
    </citation>
    <scope>NUCLEOTIDE SEQUENCE [LARGE SCALE GENOMIC DNA]</scope>
    <source>
        <strain evidence="1 2">GPM3</strain>
    </source>
</reference>
<name>A0AAP9NLG7_9GAMM</name>
<dbReference type="EMBL" id="CP054580">
    <property type="protein sequence ID" value="QKS24227.1"/>
    <property type="molecule type" value="Genomic_DNA"/>
</dbReference>
<evidence type="ECO:0000313" key="1">
    <source>
        <dbReference type="EMBL" id="QKS24227.1"/>
    </source>
</evidence>
<sequence>MPNPSIDPEKLLELCRQRQNDGGVTLTWPSMLQIVEQLRLSNALVAKLEAIDSKRQLHAHQKWAEANVALDKYKEGCQ</sequence>
<dbReference type="RefSeq" id="WP_022522815.1">
    <property type="nucleotide sequence ID" value="NZ_CP054580.1"/>
</dbReference>
<dbReference type="AlphaFoldDB" id="A0AAP9NLG7"/>
<proteinExistence type="predicted"/>